<comment type="subunit">
    <text evidence="9">Heterodimer of an alpha and a beta subunit.</text>
</comment>
<dbReference type="GO" id="GO:0008270">
    <property type="term" value="F:zinc ion binding"/>
    <property type="evidence" value="ECO:0007669"/>
    <property type="project" value="UniProtKB-UniRule"/>
</dbReference>
<dbReference type="OrthoDB" id="10261146at2759"/>
<keyword evidence="6 9" id="KW-0479">Metal-binding</keyword>
<gene>
    <name evidence="11" type="ORF">HYPBUDRAFT_132928</name>
</gene>
<keyword evidence="5 9" id="KW-0808">Transferase</keyword>
<dbReference type="Gene3D" id="1.50.10.20">
    <property type="match status" value="1"/>
</dbReference>
<dbReference type="GO" id="GO:0051604">
    <property type="term" value="P:protein maturation"/>
    <property type="evidence" value="ECO:0007669"/>
    <property type="project" value="EnsemblFungi"/>
</dbReference>
<dbReference type="RefSeq" id="XP_020079146.1">
    <property type="nucleotide sequence ID" value="XM_020219496.1"/>
</dbReference>
<dbReference type="EMBL" id="KV454538">
    <property type="protein sequence ID" value="ODV70079.1"/>
    <property type="molecule type" value="Genomic_DNA"/>
</dbReference>
<evidence type="ECO:0000313" key="12">
    <source>
        <dbReference type="Proteomes" id="UP000095085"/>
    </source>
</evidence>
<dbReference type="GO" id="GO:0097354">
    <property type="term" value="P:prenylation"/>
    <property type="evidence" value="ECO:0007669"/>
    <property type="project" value="UniProtKB-UniRule"/>
</dbReference>
<protein>
    <recommendedName>
        <fullName evidence="3 9">Protein farnesyltransferase subunit beta</fullName>
        <shortName evidence="9">FTase-beta</shortName>
        <ecNumber evidence="2 9">2.5.1.58</ecNumber>
    </recommendedName>
</protein>
<dbReference type="InterPro" id="IPR008930">
    <property type="entry name" value="Terpenoid_cyclase/PrenylTrfase"/>
</dbReference>
<comment type="catalytic activity">
    <reaction evidence="9">
        <text>L-cysteinyl-[protein] + (2E,6E)-farnesyl diphosphate = S-(2E,6E)-farnesyl-L-cysteinyl-[protein] + diphosphate</text>
        <dbReference type="Rhea" id="RHEA:13345"/>
        <dbReference type="Rhea" id="RHEA-COMP:10131"/>
        <dbReference type="Rhea" id="RHEA-COMP:11535"/>
        <dbReference type="ChEBI" id="CHEBI:29950"/>
        <dbReference type="ChEBI" id="CHEBI:33019"/>
        <dbReference type="ChEBI" id="CHEBI:86019"/>
        <dbReference type="ChEBI" id="CHEBI:175763"/>
    </reaction>
</comment>
<evidence type="ECO:0000256" key="2">
    <source>
        <dbReference type="ARBA" id="ARBA00012702"/>
    </source>
</evidence>
<dbReference type="GO" id="GO:0004660">
    <property type="term" value="F:protein farnesyltransferase activity"/>
    <property type="evidence" value="ECO:0007669"/>
    <property type="project" value="UniProtKB-UniRule"/>
</dbReference>
<keyword evidence="8 9" id="KW-0862">Zinc</keyword>
<dbReference type="GeneID" id="30994046"/>
<dbReference type="CDD" id="cd02893">
    <property type="entry name" value="FTase"/>
    <property type="match status" value="1"/>
</dbReference>
<dbReference type="InterPro" id="IPR045089">
    <property type="entry name" value="PGGT1B-like"/>
</dbReference>
<evidence type="ECO:0000256" key="6">
    <source>
        <dbReference type="ARBA" id="ARBA00022723"/>
    </source>
</evidence>
<accession>A0A1E4RS15</accession>
<evidence type="ECO:0000256" key="5">
    <source>
        <dbReference type="ARBA" id="ARBA00022679"/>
    </source>
</evidence>
<dbReference type="AlphaFoldDB" id="A0A1E4RS15"/>
<evidence type="ECO:0000256" key="4">
    <source>
        <dbReference type="ARBA" id="ARBA00022602"/>
    </source>
</evidence>
<evidence type="ECO:0000256" key="9">
    <source>
        <dbReference type="RuleBase" id="RU365056"/>
    </source>
</evidence>
<evidence type="ECO:0000256" key="7">
    <source>
        <dbReference type="ARBA" id="ARBA00022737"/>
    </source>
</evidence>
<feature type="domain" description="Prenyltransferase alpha-alpha toroid" evidence="10">
    <location>
        <begin position="90"/>
        <end position="434"/>
    </location>
</feature>
<comment type="similarity">
    <text evidence="1 9">Belongs to the protein prenyltransferase subunit beta family.</text>
</comment>
<dbReference type="Proteomes" id="UP000095085">
    <property type="component" value="Unassembled WGS sequence"/>
</dbReference>
<dbReference type="GO" id="GO:0005965">
    <property type="term" value="C:protein farnesyltransferase complex"/>
    <property type="evidence" value="ECO:0007669"/>
    <property type="project" value="UniProtKB-UniRule"/>
</dbReference>
<keyword evidence="4 9" id="KW-0637">Prenyltransferase</keyword>
<name>A0A1E4RS15_9ASCO</name>
<dbReference type="InterPro" id="IPR026872">
    <property type="entry name" value="FTB"/>
</dbReference>
<comment type="cofactor">
    <cofactor evidence="9">
        <name>Zn(2+)</name>
        <dbReference type="ChEBI" id="CHEBI:29105"/>
    </cofactor>
    <text evidence="9">Binds 1 zinc ion per subunit.</text>
</comment>
<dbReference type="EC" id="2.5.1.58" evidence="2 9"/>
<evidence type="ECO:0000313" key="11">
    <source>
        <dbReference type="EMBL" id="ODV70079.1"/>
    </source>
</evidence>
<keyword evidence="7" id="KW-0677">Repeat</keyword>
<evidence type="ECO:0000256" key="1">
    <source>
        <dbReference type="ARBA" id="ARBA00010497"/>
    </source>
</evidence>
<keyword evidence="12" id="KW-1185">Reference proteome</keyword>
<evidence type="ECO:0000256" key="3">
    <source>
        <dbReference type="ARBA" id="ARBA00015798"/>
    </source>
</evidence>
<dbReference type="PANTHER" id="PTHR11774:SF6">
    <property type="entry name" value="PROTEIN FARNESYLTRANSFERASE SUBUNIT BETA"/>
    <property type="match status" value="1"/>
</dbReference>
<dbReference type="SUPFAM" id="SSF48239">
    <property type="entry name" value="Terpenoid cyclases/Protein prenyltransferases"/>
    <property type="match status" value="1"/>
</dbReference>
<reference evidence="12" key="1">
    <citation type="submission" date="2016-05" db="EMBL/GenBank/DDBJ databases">
        <title>Comparative genomics of biotechnologically important yeasts.</title>
        <authorList>
            <consortium name="DOE Joint Genome Institute"/>
            <person name="Riley R."/>
            <person name="Haridas S."/>
            <person name="Wolfe K.H."/>
            <person name="Lopes M.R."/>
            <person name="Hittinger C.T."/>
            <person name="Goker M."/>
            <person name="Salamov A."/>
            <person name="Wisecaver J."/>
            <person name="Long T.M."/>
            <person name="Aerts A.L."/>
            <person name="Barry K."/>
            <person name="Choi C."/>
            <person name="Clum A."/>
            <person name="Coughlan A.Y."/>
            <person name="Deshpande S."/>
            <person name="Douglass A.P."/>
            <person name="Hanson S.J."/>
            <person name="Klenk H.-P."/>
            <person name="Labutti K."/>
            <person name="Lapidus A."/>
            <person name="Lindquist E."/>
            <person name="Lipzen A."/>
            <person name="Meier-Kolthoff J.P."/>
            <person name="Ohm R.A."/>
            <person name="Otillar R.P."/>
            <person name="Pangilinan J."/>
            <person name="Peng Y."/>
            <person name="Rokas A."/>
            <person name="Rosa C.A."/>
            <person name="Scheuner C."/>
            <person name="Sibirny A.A."/>
            <person name="Slot J.C."/>
            <person name="Stielow J.B."/>
            <person name="Sun H."/>
            <person name="Kurtzman C.P."/>
            <person name="Blackwell M."/>
            <person name="Grigoriev I.V."/>
            <person name="Jeffries T.W."/>
        </authorList>
    </citation>
    <scope>NUCLEOTIDE SEQUENCE [LARGE SCALE GENOMIC DNA]</scope>
    <source>
        <strain evidence="12">NRRL Y-1933</strain>
    </source>
</reference>
<sequence length="450" mass="50253">MSQDDINKEKVSYLLKLLGKSHLSLDPDSDFEDIPDSLTMMLTAPAIEADTLITPTTQAQNEVESTIREIYEDLVDEASRESRNIKNDSLNTKKLLKYLDKSLNEPMNELYYPYDPNHGWMLYWLINPYYVLKESNTLDESTKKLASDKIQKNLINNGYEGIGGGKNQLGHIASTYASILTLVVIGDYSTLKSLQKPIYDWLMSLKLSNGSFLMHKQGEHDARSTYCALVIASLLNVLTKELCENTLSWLNKCQTYEGGFSGIPGTEAHGGYTFCSVASYFLLLGSSDDFGKELAENIDLDLLISWVSHRQLQLEGGFNGRSNKLVDACYSFWIGAVGQLLEPVLNIESLFDKDALKCYILNCSQNSVKGGFRDKPGKSVDFYHTNYTLLGLSITEHSLSFPETSGLDYDSFAFNFQSKDLESTSSTNPINPVFGLPLGVAEACKLHLRN</sequence>
<evidence type="ECO:0000256" key="8">
    <source>
        <dbReference type="ARBA" id="ARBA00022833"/>
    </source>
</evidence>
<evidence type="ECO:0000259" key="10">
    <source>
        <dbReference type="Pfam" id="PF00432"/>
    </source>
</evidence>
<dbReference type="InterPro" id="IPR001330">
    <property type="entry name" value="Prenyltrans"/>
</dbReference>
<dbReference type="Pfam" id="PF00432">
    <property type="entry name" value="Prenyltrans"/>
    <property type="match status" value="1"/>
</dbReference>
<dbReference type="STRING" id="984485.A0A1E4RS15"/>
<organism evidence="11 12">
    <name type="scientific">Hyphopichia burtonii NRRL Y-1933</name>
    <dbReference type="NCBI Taxonomy" id="984485"/>
    <lineage>
        <taxon>Eukaryota</taxon>
        <taxon>Fungi</taxon>
        <taxon>Dikarya</taxon>
        <taxon>Ascomycota</taxon>
        <taxon>Saccharomycotina</taxon>
        <taxon>Pichiomycetes</taxon>
        <taxon>Debaryomycetaceae</taxon>
        <taxon>Hyphopichia</taxon>
    </lineage>
</organism>
<proteinExistence type="inferred from homology"/>
<dbReference type="PANTHER" id="PTHR11774">
    <property type="entry name" value="GERANYLGERANYL TRANSFERASE TYPE BETA SUBUNIT"/>
    <property type="match status" value="1"/>
</dbReference>
<comment type="function">
    <text evidence="9">Catalyzes the transfer of a farnesyl moiety from farnesyl diphosphate to a cysteine at the fourth position from the C-terminus of several proteins. The beta subunit is responsible for peptide-binding.</text>
</comment>